<dbReference type="Proteomes" id="UP000229081">
    <property type="component" value="Chromosome"/>
</dbReference>
<organism evidence="1 2">
    <name type="scientific">Sphingomonas psychrotolerans</name>
    <dbReference type="NCBI Taxonomy" id="1327635"/>
    <lineage>
        <taxon>Bacteria</taxon>
        <taxon>Pseudomonadati</taxon>
        <taxon>Pseudomonadota</taxon>
        <taxon>Alphaproteobacteria</taxon>
        <taxon>Sphingomonadales</taxon>
        <taxon>Sphingomonadaceae</taxon>
        <taxon>Sphingomonas</taxon>
    </lineage>
</organism>
<dbReference type="KEGG" id="sphc:CVN68_03405"/>
<proteinExistence type="predicted"/>
<evidence type="ECO:0000313" key="2">
    <source>
        <dbReference type="Proteomes" id="UP000229081"/>
    </source>
</evidence>
<evidence type="ECO:0000313" key="1">
    <source>
        <dbReference type="EMBL" id="ATY31144.1"/>
    </source>
</evidence>
<accession>A0A2K8MDV2</accession>
<keyword evidence="2" id="KW-1185">Reference proteome</keyword>
<dbReference type="EMBL" id="CP024923">
    <property type="protein sequence ID" value="ATY31144.1"/>
    <property type="molecule type" value="Genomic_DNA"/>
</dbReference>
<protein>
    <submittedName>
        <fullName evidence="1">Uncharacterized protein</fullName>
    </submittedName>
</protein>
<dbReference type="AlphaFoldDB" id="A0A2K8MDV2"/>
<name>A0A2K8MDV2_9SPHN</name>
<sequence length="68" mass="6804">MFIINMMEGRIGGEGGTGTIGIILPCSRALISLLSDAADGGGVLLSGGVLVEVPPFTLAIAPLAPLLR</sequence>
<gene>
    <name evidence="1" type="ORF">CVN68_03405</name>
</gene>
<reference evidence="1 2" key="1">
    <citation type="submission" date="2017-11" db="EMBL/GenBank/DDBJ databases">
        <title>Complete genome sequence of Sphingomonas sp. Strain Cra20, a psychrotolerant potential plant growth promoting rhizobacteria.</title>
        <authorList>
            <person name="Luo Y."/>
        </authorList>
    </citation>
    <scope>NUCLEOTIDE SEQUENCE [LARGE SCALE GENOMIC DNA]</scope>
    <source>
        <strain evidence="1 2">Cra20</strain>
    </source>
</reference>